<comment type="similarity">
    <text evidence="1 5">Belongs to the GDA1/CD39 NTPase family.</text>
</comment>
<evidence type="ECO:0000256" key="4">
    <source>
        <dbReference type="PIRSR" id="PIRSR600407-2"/>
    </source>
</evidence>
<dbReference type="Proteomes" id="UP000095009">
    <property type="component" value="Unassembled WGS sequence"/>
</dbReference>
<dbReference type="PROSITE" id="PS01238">
    <property type="entry name" value="GDA1_CD39_NTPASE"/>
    <property type="match status" value="1"/>
</dbReference>
<keyword evidence="4" id="KW-0547">Nucleotide-binding</keyword>
<dbReference type="AlphaFoldDB" id="A0A1E3PJ70"/>
<dbReference type="PANTHER" id="PTHR11782:SF121">
    <property type="entry name" value="NUCLEOSIDE-DIPHOSPHATASE MIG-23"/>
    <property type="match status" value="1"/>
</dbReference>
<dbReference type="EMBL" id="KV454410">
    <property type="protein sequence ID" value="ODQ64897.1"/>
    <property type="molecule type" value="Genomic_DNA"/>
</dbReference>
<keyword evidence="4" id="KW-0067">ATP-binding</keyword>
<dbReference type="PANTHER" id="PTHR11782">
    <property type="entry name" value="ADENOSINE/GUANOSINE DIPHOSPHATASE"/>
    <property type="match status" value="1"/>
</dbReference>
<dbReference type="GO" id="GO:0005794">
    <property type="term" value="C:Golgi apparatus"/>
    <property type="evidence" value="ECO:0007669"/>
    <property type="project" value="UniProtKB-ARBA"/>
</dbReference>
<dbReference type="InterPro" id="IPR000407">
    <property type="entry name" value="GDA1_CD39_NTPase"/>
</dbReference>
<dbReference type="GO" id="GO:0004382">
    <property type="term" value="F:GDP phosphatase activity"/>
    <property type="evidence" value="ECO:0007669"/>
    <property type="project" value="TreeGrafter"/>
</dbReference>
<dbReference type="STRING" id="857566.A0A1E3PJ70"/>
<proteinExistence type="inferred from homology"/>
<evidence type="ECO:0000256" key="2">
    <source>
        <dbReference type="ARBA" id="ARBA00022801"/>
    </source>
</evidence>
<dbReference type="GO" id="GO:0006256">
    <property type="term" value="P:UDP catabolic process"/>
    <property type="evidence" value="ECO:0007669"/>
    <property type="project" value="TreeGrafter"/>
</dbReference>
<evidence type="ECO:0000313" key="7">
    <source>
        <dbReference type="Proteomes" id="UP000095009"/>
    </source>
</evidence>
<feature type="active site" description="Proton acceptor" evidence="3">
    <location>
        <position position="177"/>
    </location>
</feature>
<dbReference type="GO" id="GO:0005524">
    <property type="term" value="F:ATP binding"/>
    <property type="evidence" value="ECO:0007669"/>
    <property type="project" value="UniProtKB-KW"/>
</dbReference>
<dbReference type="Pfam" id="PF01150">
    <property type="entry name" value="GDA1_CD39"/>
    <property type="match status" value="1"/>
</dbReference>
<evidence type="ECO:0000256" key="1">
    <source>
        <dbReference type="ARBA" id="ARBA00009283"/>
    </source>
</evidence>
<keyword evidence="2 5" id="KW-0378">Hydrolase</keyword>
<dbReference type="Gene3D" id="3.30.420.540">
    <property type="match status" value="1"/>
</dbReference>
<reference evidence="6 7" key="1">
    <citation type="journal article" date="2016" name="Proc. Natl. Acad. Sci. U.S.A.">
        <title>Comparative genomics of biotechnologically important yeasts.</title>
        <authorList>
            <person name="Riley R."/>
            <person name="Haridas S."/>
            <person name="Wolfe K.H."/>
            <person name="Lopes M.R."/>
            <person name="Hittinger C.T."/>
            <person name="Goeker M."/>
            <person name="Salamov A.A."/>
            <person name="Wisecaver J.H."/>
            <person name="Long T.M."/>
            <person name="Calvey C.H."/>
            <person name="Aerts A.L."/>
            <person name="Barry K.W."/>
            <person name="Choi C."/>
            <person name="Clum A."/>
            <person name="Coughlan A.Y."/>
            <person name="Deshpande S."/>
            <person name="Douglass A.P."/>
            <person name="Hanson S.J."/>
            <person name="Klenk H.-P."/>
            <person name="LaButti K.M."/>
            <person name="Lapidus A."/>
            <person name="Lindquist E.A."/>
            <person name="Lipzen A.M."/>
            <person name="Meier-Kolthoff J.P."/>
            <person name="Ohm R.A."/>
            <person name="Otillar R.P."/>
            <person name="Pangilinan J.L."/>
            <person name="Peng Y."/>
            <person name="Rokas A."/>
            <person name="Rosa C.A."/>
            <person name="Scheuner C."/>
            <person name="Sibirny A.A."/>
            <person name="Slot J.C."/>
            <person name="Stielow J.B."/>
            <person name="Sun H."/>
            <person name="Kurtzman C.P."/>
            <person name="Blackwell M."/>
            <person name="Grigoriev I.V."/>
            <person name="Jeffries T.W."/>
        </authorList>
    </citation>
    <scope>NUCLEOTIDE SEQUENCE [LARGE SCALE GENOMIC DNA]</scope>
    <source>
        <strain evidence="6 7">DSM 6958</strain>
    </source>
</reference>
<keyword evidence="7" id="KW-1185">Reference proteome</keyword>
<dbReference type="GO" id="GO:0017111">
    <property type="term" value="F:ribonucleoside triphosphate phosphatase activity"/>
    <property type="evidence" value="ECO:0007669"/>
    <property type="project" value="TreeGrafter"/>
</dbReference>
<evidence type="ECO:0000256" key="3">
    <source>
        <dbReference type="PIRSR" id="PIRSR600407-1"/>
    </source>
</evidence>
<name>A0A1E3PJ70_9ASCO</name>
<accession>A0A1E3PJ70</accession>
<sequence length="304" mass="34781">MKPIASSDSNYGIVIDAGSSGSRIHVYQWANPEKTQKKLLHKNKGGEEYNRQSKGELAMLPEIIHKKDWNKKTSPGISSFGYKYEGKTSKKELKKFAEDLWENHLEDLVEFAEKIIPDKNDQLNTPIFLLATAGMRLLKPKDQTKILNTSCHLLKKKTHFKIPECENHVDVINGDTEGLYGWLALNYLLDQFNGNSQSEKQRNSFGFMDMGGASTQIAFLPSEKESIRHFDDLYKINLRTLDGKDLASDIFVSSWLGFGANEARRRHFENLKKQQKPQLLNPDDYDFEIEMVITKNALKACTLY</sequence>
<evidence type="ECO:0008006" key="8">
    <source>
        <dbReference type="Google" id="ProtNLM"/>
    </source>
</evidence>
<protein>
    <recommendedName>
        <fullName evidence="8">Nucleoside phosphatase GDA1/CD39</fullName>
    </recommendedName>
</protein>
<dbReference type="OrthoDB" id="6372431at2759"/>
<evidence type="ECO:0000256" key="5">
    <source>
        <dbReference type="RuleBase" id="RU003833"/>
    </source>
</evidence>
<dbReference type="Gene3D" id="3.30.420.40">
    <property type="match status" value="1"/>
</dbReference>
<dbReference type="GO" id="GO:0016020">
    <property type="term" value="C:membrane"/>
    <property type="evidence" value="ECO:0007669"/>
    <property type="project" value="TreeGrafter"/>
</dbReference>
<feature type="binding site" evidence="4">
    <location>
        <begin position="212"/>
        <end position="216"/>
    </location>
    <ligand>
        <name>ATP</name>
        <dbReference type="ChEBI" id="CHEBI:30616"/>
    </ligand>
</feature>
<dbReference type="GO" id="GO:0046036">
    <property type="term" value="P:CTP metabolic process"/>
    <property type="evidence" value="ECO:0007669"/>
    <property type="project" value="TreeGrafter"/>
</dbReference>
<gene>
    <name evidence="6" type="ORF">NADFUDRAFT_70491</name>
</gene>
<dbReference type="GO" id="GO:0045134">
    <property type="term" value="F:UDP phosphatase activity"/>
    <property type="evidence" value="ECO:0007669"/>
    <property type="project" value="TreeGrafter"/>
</dbReference>
<evidence type="ECO:0000313" key="6">
    <source>
        <dbReference type="EMBL" id="ODQ64897.1"/>
    </source>
</evidence>
<organism evidence="6 7">
    <name type="scientific">Nadsonia fulvescens var. elongata DSM 6958</name>
    <dbReference type="NCBI Taxonomy" id="857566"/>
    <lineage>
        <taxon>Eukaryota</taxon>
        <taxon>Fungi</taxon>
        <taxon>Dikarya</taxon>
        <taxon>Ascomycota</taxon>
        <taxon>Saccharomycotina</taxon>
        <taxon>Dipodascomycetes</taxon>
        <taxon>Dipodascales</taxon>
        <taxon>Dipodascales incertae sedis</taxon>
        <taxon>Nadsonia</taxon>
    </lineage>
</organism>